<reference evidence="1 2" key="1">
    <citation type="journal article" date="2017" name="G3 (Bethesda)">
        <title>First Draft Genome Sequence of the Pathogenic Fungus Lomentospora prolificans (Formerly Scedosporium prolificans).</title>
        <authorList>
            <person name="Luo R."/>
            <person name="Zimin A."/>
            <person name="Workman R."/>
            <person name="Fan Y."/>
            <person name="Pertea G."/>
            <person name="Grossman N."/>
            <person name="Wear M.P."/>
            <person name="Jia B."/>
            <person name="Miller H."/>
            <person name="Casadevall A."/>
            <person name="Timp W."/>
            <person name="Zhang S.X."/>
            <person name="Salzberg S.L."/>
        </authorList>
    </citation>
    <scope>NUCLEOTIDE SEQUENCE [LARGE SCALE GENOMIC DNA]</scope>
    <source>
        <strain evidence="1 2">JHH-5317</strain>
    </source>
</reference>
<organism evidence="1 2">
    <name type="scientific">Lomentospora prolificans</name>
    <dbReference type="NCBI Taxonomy" id="41688"/>
    <lineage>
        <taxon>Eukaryota</taxon>
        <taxon>Fungi</taxon>
        <taxon>Dikarya</taxon>
        <taxon>Ascomycota</taxon>
        <taxon>Pezizomycotina</taxon>
        <taxon>Sordariomycetes</taxon>
        <taxon>Hypocreomycetidae</taxon>
        <taxon>Microascales</taxon>
        <taxon>Microascaceae</taxon>
        <taxon>Lomentospora</taxon>
    </lineage>
</organism>
<keyword evidence="2" id="KW-1185">Reference proteome</keyword>
<protein>
    <submittedName>
        <fullName evidence="1">Uncharacterized protein</fullName>
    </submittedName>
</protein>
<comment type="caution">
    <text evidence="1">The sequence shown here is derived from an EMBL/GenBank/DDBJ whole genome shotgun (WGS) entry which is preliminary data.</text>
</comment>
<dbReference type="VEuPathDB" id="FungiDB:jhhlp_004653"/>
<dbReference type="AlphaFoldDB" id="A0A2N3NC71"/>
<name>A0A2N3NC71_9PEZI</name>
<dbReference type="InParanoid" id="A0A2N3NC71"/>
<proteinExistence type="predicted"/>
<dbReference type="EMBL" id="NLAX01000010">
    <property type="protein sequence ID" value="PKS10028.1"/>
    <property type="molecule type" value="Genomic_DNA"/>
</dbReference>
<evidence type="ECO:0000313" key="1">
    <source>
        <dbReference type="EMBL" id="PKS10028.1"/>
    </source>
</evidence>
<accession>A0A2N3NC71</accession>
<sequence>MDEKLNCEVATYAWIQENCPEFPFTHLIGFEFSDGAKPIRYCVLPKFPILAGIGAFEFHDDGTLTLTNWPPTCGVMIHENNGAPRVLRKKATYDCVDPYISDLLTFHDERFMAQQNAVDYELDCRSQIAAQTLLRTIAHHYCDRDDYLARREDFMRILDQEELCNPNTPDKITS</sequence>
<dbReference type="Proteomes" id="UP000233524">
    <property type="component" value="Unassembled WGS sequence"/>
</dbReference>
<evidence type="ECO:0000313" key="2">
    <source>
        <dbReference type="Proteomes" id="UP000233524"/>
    </source>
</evidence>
<dbReference type="OrthoDB" id="3645574at2759"/>
<dbReference type="STRING" id="41688.A0A2N3NC71"/>
<gene>
    <name evidence="1" type="ORF">jhhlp_004653</name>
</gene>